<name>A0A8J9SDZ9_PHATR</name>
<evidence type="ECO:0000313" key="1">
    <source>
        <dbReference type="EMBL" id="CAG9277381.1"/>
    </source>
</evidence>
<accession>A0A8J9SDZ9</accession>
<dbReference type="Gene3D" id="3.40.50.300">
    <property type="entry name" value="P-loop containing nucleotide triphosphate hydrolases"/>
    <property type="match status" value="1"/>
</dbReference>
<dbReference type="AlphaFoldDB" id="A0A8J9SDZ9"/>
<dbReference type="EMBL" id="OU594942">
    <property type="protein sequence ID" value="CAG9277381.1"/>
    <property type="molecule type" value="Genomic_DNA"/>
</dbReference>
<dbReference type="Proteomes" id="UP000836788">
    <property type="component" value="Chromosome 1"/>
</dbReference>
<organism evidence="1">
    <name type="scientific">Phaeodactylum tricornutum</name>
    <name type="common">Diatom</name>
    <dbReference type="NCBI Taxonomy" id="2850"/>
    <lineage>
        <taxon>Eukaryota</taxon>
        <taxon>Sar</taxon>
        <taxon>Stramenopiles</taxon>
        <taxon>Ochrophyta</taxon>
        <taxon>Bacillariophyta</taxon>
        <taxon>Bacillariophyceae</taxon>
        <taxon>Bacillariophycidae</taxon>
        <taxon>Naviculales</taxon>
        <taxon>Phaeodactylaceae</taxon>
        <taxon>Phaeodactylum</taxon>
    </lineage>
</organism>
<gene>
    <name evidence="1" type="ORF">PTTT1_LOCUS3644</name>
</gene>
<dbReference type="InterPro" id="IPR027417">
    <property type="entry name" value="P-loop_NTPase"/>
</dbReference>
<reference evidence="1" key="1">
    <citation type="submission" date="2022-02" db="EMBL/GenBank/DDBJ databases">
        <authorList>
            <person name="Giguere J D."/>
        </authorList>
    </citation>
    <scope>NUCLEOTIDE SEQUENCE</scope>
    <source>
        <strain evidence="1">CCAP 1055/1</strain>
    </source>
</reference>
<sequence>MAIPEAKQQAEPKTHPLPVRSVTVLMPLVETAQAWFQRSCRKRALAGIPKDSSSAAWAFFRSGGTGIAFLDTLLRRQGGSDQLPIIDIRGDFGKTWTVVSLAARFVVATRPSQFPTAVGDHSSLPQVIVMDTTHDVTTSKVALSVRSTLLRQFGSAVEDSFEMDMISCLGRIHVATADDAFGWVPILETLRYKLAPLSAEGPTLILWDGFLSDAEHDEANRMEIIRQLGRLVEDCSVVLVTTSTGYRHKHEWNKYVTHHIRLDRNESNGTGHEFLATIHGSQIPFSLSAAGILS</sequence>
<proteinExistence type="predicted"/>
<protein>
    <submittedName>
        <fullName evidence="1">Uncharacterized protein</fullName>
    </submittedName>
</protein>